<protein>
    <recommendedName>
        <fullName evidence="13">Ig-like domain-containing protein</fullName>
    </recommendedName>
</protein>
<dbReference type="InterPro" id="IPR013106">
    <property type="entry name" value="Ig_V-set"/>
</dbReference>
<dbReference type="Pfam" id="PF00047">
    <property type="entry name" value="ig"/>
    <property type="match status" value="1"/>
</dbReference>
<dbReference type="Gene3D" id="2.60.40.10">
    <property type="entry name" value="Immunoglobulins"/>
    <property type="match status" value="4"/>
</dbReference>
<dbReference type="SMART" id="SM00409">
    <property type="entry name" value="IG"/>
    <property type="match status" value="4"/>
</dbReference>
<dbReference type="SMART" id="SM00408">
    <property type="entry name" value="IGc2"/>
    <property type="match status" value="4"/>
</dbReference>
<proteinExistence type="predicted"/>
<keyword evidence="15" id="KW-1185">Reference proteome</keyword>
<dbReference type="SUPFAM" id="SSF48726">
    <property type="entry name" value="Immunoglobulin"/>
    <property type="match status" value="4"/>
</dbReference>
<evidence type="ECO:0000256" key="6">
    <source>
        <dbReference type="ARBA" id="ARBA00023136"/>
    </source>
</evidence>
<dbReference type="GO" id="GO:0009897">
    <property type="term" value="C:external side of plasma membrane"/>
    <property type="evidence" value="ECO:0007669"/>
    <property type="project" value="TreeGrafter"/>
</dbReference>
<feature type="transmembrane region" description="Helical" evidence="12">
    <location>
        <begin position="489"/>
        <end position="509"/>
    </location>
</feature>
<keyword evidence="8" id="KW-0675">Receptor</keyword>
<dbReference type="AlphaFoldDB" id="A0AA88PIY6"/>
<dbReference type="InterPro" id="IPR013783">
    <property type="entry name" value="Ig-like_fold"/>
</dbReference>
<evidence type="ECO:0000313" key="15">
    <source>
        <dbReference type="Proteomes" id="UP001187343"/>
    </source>
</evidence>
<evidence type="ECO:0000256" key="1">
    <source>
        <dbReference type="ARBA" id="ARBA00004251"/>
    </source>
</evidence>
<name>A0AA88PIY6_9TELE</name>
<dbReference type="InterPro" id="IPR051713">
    <property type="entry name" value="T-cell_Activation_Regulation"/>
</dbReference>
<evidence type="ECO:0000256" key="8">
    <source>
        <dbReference type="ARBA" id="ARBA00023170"/>
    </source>
</evidence>
<dbReference type="Proteomes" id="UP001187343">
    <property type="component" value="Unassembled WGS sequence"/>
</dbReference>
<dbReference type="EMBL" id="JAUYZG010000016">
    <property type="protein sequence ID" value="KAK2886107.1"/>
    <property type="molecule type" value="Genomic_DNA"/>
</dbReference>
<evidence type="ECO:0000256" key="3">
    <source>
        <dbReference type="ARBA" id="ARBA00022692"/>
    </source>
</evidence>
<keyword evidence="2" id="KW-1003">Cell membrane</keyword>
<evidence type="ECO:0000256" key="2">
    <source>
        <dbReference type="ARBA" id="ARBA00022475"/>
    </source>
</evidence>
<dbReference type="GO" id="GO:0007166">
    <property type="term" value="P:cell surface receptor signaling pathway"/>
    <property type="evidence" value="ECO:0007669"/>
    <property type="project" value="TreeGrafter"/>
</dbReference>
<dbReference type="GO" id="GO:0031295">
    <property type="term" value="P:T cell costimulation"/>
    <property type="evidence" value="ECO:0007669"/>
    <property type="project" value="TreeGrafter"/>
</dbReference>
<sequence length="600" mass="68229">MISRENTDQQNTSAKWMQSDTWVPTSFDNPTQQKTSKPRESRDAQRVMALDAMCLCVFLLCSGLQFTTGCRVVLPFIFCAPGESVLLPCRDINSLHSGVQWWISDPLTYTPQHSVFPVQSIRGHRYKDRVQIYRNLSLSITQLTLHDEGMYCCKTTAPDQKSCVLLLVEGCSVSENERSVEISRYSGESVFLPCFVTCTARHKPDSQFRWKLPNYREIKQTTELNRLYQGRFHMFDMSSGNLSLLISDLNEEDEGLYSCWSNGIQHKNFRLTVKGCTLSETKQETKTKYAGDSVLLSCSCKDPKTKPKDFRWTHVESSGTEVSNKTSQYKDRVHMFNKMTPSNLSLLISNLTEEHQGTYRCTVNNKTSTNTRLIIKGCVLSEHQNTKISQAGESVILPCSCEDPQTKPERFEWKRAAKNETLVSDANKINSRFQIIRDSPHNLSLRISNLTKTDGGLYVCSVNGKQSKHVNLTVVTDSANISAFENQNYYYLIFLVCLMLLLVIGCIYWRWTRGSRGSQVIQRPNDEDDVTYSSVTYIKGKKRTGKKEEVVYSTMADMSRSAQDDVTYSSVVHIKSHKPKSLKTSTEEATVYASVQKDKT</sequence>
<reference evidence="14" key="1">
    <citation type="submission" date="2023-08" db="EMBL/GenBank/DDBJ databases">
        <title>Chromosome-level Genome Assembly of mud carp (Cirrhinus molitorella).</title>
        <authorList>
            <person name="Liu H."/>
        </authorList>
    </citation>
    <scope>NUCLEOTIDE SEQUENCE</scope>
    <source>
        <strain evidence="14">Prfri</strain>
        <tissue evidence="14">Muscle</tissue>
    </source>
</reference>
<keyword evidence="5 12" id="KW-1133">Transmembrane helix</keyword>
<dbReference type="GO" id="GO:0042102">
    <property type="term" value="P:positive regulation of T cell proliferation"/>
    <property type="evidence" value="ECO:0007669"/>
    <property type="project" value="TreeGrafter"/>
</dbReference>
<keyword evidence="9" id="KW-0325">Glycoprotein</keyword>
<dbReference type="InterPro" id="IPR007110">
    <property type="entry name" value="Ig-like_dom"/>
</dbReference>
<comment type="caution">
    <text evidence="14">The sequence shown here is derived from an EMBL/GenBank/DDBJ whole genome shotgun (WGS) entry which is preliminary data.</text>
</comment>
<dbReference type="PANTHER" id="PTHR25466:SF14">
    <property type="entry name" value="BUTYROPHILIN SUBFAMILY 2 MEMBER A2-LIKE-RELATED"/>
    <property type="match status" value="1"/>
</dbReference>
<evidence type="ECO:0000256" key="4">
    <source>
        <dbReference type="ARBA" id="ARBA00022729"/>
    </source>
</evidence>
<feature type="domain" description="Ig-like" evidence="13">
    <location>
        <begin position="392"/>
        <end position="482"/>
    </location>
</feature>
<dbReference type="GO" id="GO:0006955">
    <property type="term" value="P:immune response"/>
    <property type="evidence" value="ECO:0007669"/>
    <property type="project" value="TreeGrafter"/>
</dbReference>
<feature type="region of interest" description="Disordered" evidence="11">
    <location>
        <begin position="22"/>
        <end position="42"/>
    </location>
</feature>
<keyword evidence="6 12" id="KW-0472">Membrane</keyword>
<dbReference type="InterPro" id="IPR003599">
    <property type="entry name" value="Ig_sub"/>
</dbReference>
<feature type="domain" description="Ig-like" evidence="13">
    <location>
        <begin position="187"/>
        <end position="259"/>
    </location>
</feature>
<evidence type="ECO:0000256" key="10">
    <source>
        <dbReference type="ARBA" id="ARBA00023319"/>
    </source>
</evidence>
<dbReference type="PANTHER" id="PTHR25466">
    <property type="entry name" value="T-LYMPHOCYTE ACTIVATION ANTIGEN"/>
    <property type="match status" value="1"/>
</dbReference>
<comment type="subcellular location">
    <subcellularLocation>
        <location evidence="1">Cell membrane</location>
        <topology evidence="1">Single-pass type I membrane protein</topology>
    </subcellularLocation>
</comment>
<organism evidence="14 15">
    <name type="scientific">Cirrhinus molitorella</name>
    <name type="common">mud carp</name>
    <dbReference type="NCBI Taxonomy" id="172907"/>
    <lineage>
        <taxon>Eukaryota</taxon>
        <taxon>Metazoa</taxon>
        <taxon>Chordata</taxon>
        <taxon>Craniata</taxon>
        <taxon>Vertebrata</taxon>
        <taxon>Euteleostomi</taxon>
        <taxon>Actinopterygii</taxon>
        <taxon>Neopterygii</taxon>
        <taxon>Teleostei</taxon>
        <taxon>Ostariophysi</taxon>
        <taxon>Cypriniformes</taxon>
        <taxon>Cyprinidae</taxon>
        <taxon>Labeoninae</taxon>
        <taxon>Labeonini</taxon>
        <taxon>Cirrhinus</taxon>
    </lineage>
</organism>
<gene>
    <name evidence="14" type="ORF">Q8A67_016944</name>
</gene>
<dbReference type="InterPro" id="IPR003598">
    <property type="entry name" value="Ig_sub2"/>
</dbReference>
<dbReference type="SMART" id="SM00406">
    <property type="entry name" value="IGv"/>
    <property type="match status" value="3"/>
</dbReference>
<keyword evidence="7" id="KW-1015">Disulfide bond</keyword>
<evidence type="ECO:0000256" key="12">
    <source>
        <dbReference type="SAM" id="Phobius"/>
    </source>
</evidence>
<feature type="transmembrane region" description="Helical" evidence="12">
    <location>
        <begin position="47"/>
        <end position="66"/>
    </location>
</feature>
<keyword evidence="3 12" id="KW-0812">Transmembrane</keyword>
<keyword evidence="10" id="KW-0393">Immunoglobulin domain</keyword>
<dbReference type="PROSITE" id="PS50835">
    <property type="entry name" value="IG_LIKE"/>
    <property type="match status" value="3"/>
</dbReference>
<dbReference type="Pfam" id="PF07686">
    <property type="entry name" value="V-set"/>
    <property type="match status" value="3"/>
</dbReference>
<feature type="domain" description="Ig-like" evidence="13">
    <location>
        <begin position="291"/>
        <end position="372"/>
    </location>
</feature>
<evidence type="ECO:0000313" key="14">
    <source>
        <dbReference type="EMBL" id="KAK2886107.1"/>
    </source>
</evidence>
<dbReference type="GO" id="GO:0071222">
    <property type="term" value="P:cellular response to lipopolysaccharide"/>
    <property type="evidence" value="ECO:0007669"/>
    <property type="project" value="TreeGrafter"/>
</dbReference>
<feature type="compositionally biased region" description="Polar residues" evidence="11">
    <location>
        <begin position="22"/>
        <end position="35"/>
    </location>
</feature>
<evidence type="ECO:0000259" key="13">
    <source>
        <dbReference type="PROSITE" id="PS50835"/>
    </source>
</evidence>
<accession>A0AA88PIY6</accession>
<evidence type="ECO:0000256" key="5">
    <source>
        <dbReference type="ARBA" id="ARBA00022989"/>
    </source>
</evidence>
<dbReference type="GO" id="GO:0042130">
    <property type="term" value="P:negative regulation of T cell proliferation"/>
    <property type="evidence" value="ECO:0007669"/>
    <property type="project" value="TreeGrafter"/>
</dbReference>
<dbReference type="InterPro" id="IPR036179">
    <property type="entry name" value="Ig-like_dom_sf"/>
</dbReference>
<evidence type="ECO:0000256" key="7">
    <source>
        <dbReference type="ARBA" id="ARBA00023157"/>
    </source>
</evidence>
<keyword evidence="4" id="KW-0732">Signal</keyword>
<dbReference type="InterPro" id="IPR013151">
    <property type="entry name" value="Immunoglobulin_dom"/>
</dbReference>
<evidence type="ECO:0000256" key="9">
    <source>
        <dbReference type="ARBA" id="ARBA00023180"/>
    </source>
</evidence>
<evidence type="ECO:0000256" key="11">
    <source>
        <dbReference type="SAM" id="MobiDB-lite"/>
    </source>
</evidence>